<evidence type="ECO:0000256" key="7">
    <source>
        <dbReference type="ARBA" id="ARBA00023004"/>
    </source>
</evidence>
<accession>A0A4Y9Y7V0</accession>
<evidence type="ECO:0000256" key="3">
    <source>
        <dbReference type="ARBA" id="ARBA00010617"/>
    </source>
</evidence>
<dbReference type="STRING" id="34475.A0A4Y9Y7V0"/>
<gene>
    <name evidence="10" type="ORF">EVJ58_g6767</name>
</gene>
<dbReference type="Gene3D" id="1.10.630.10">
    <property type="entry name" value="Cytochrome P450"/>
    <property type="match status" value="1"/>
</dbReference>
<dbReference type="InterPro" id="IPR001128">
    <property type="entry name" value="Cyt_P450"/>
</dbReference>
<sequence length="547" mass="61044">MGILLSVLRVIALLGTAYVLLKVLQNYLGRSPLDNIPGPPSGHWMKGNLGQIFDRAGWDFNHNLGLKYGPVVKLYGQFGTRQLFVFDPAALSSIIVKDQYVYEEAPEFLASIHCMLGDGLLATLGERHRKQRRLLNPVFSIAHMRHMVPIFYNITSKLQRAIGARVKNGQEEIDILDWMGRTALELVGQAGLGWSFDPLEEDTVDHNLGTAVKGVVPTLFPLRLIRPLLPIVMKLGSPALQHKLVDLIPNKHVRRAKQISDEIQKHSRHIYEEKKRAMREGDEAVMHQIGEGKDIMSKLMQANMSASEEDKLPEDELLGQMATFIFAGMDTTSNALARTLDLLSTHPDVQNKMRAEVLEAIREHGDDIPYDVLVELPYMDAVCRETLRLYAPVPHLIRKTRKDIVMPLSAPIRGVNGALINEIPVPEGTVVHIGILASNRNPELWGPDAAEWKPERWLNPLPEVVKEAHIPGVYSHLMTFLGGGRACIGFKFSQLEMKIVLAVLLSKFTFAPSGKEIFWNVGGIQYPTVGVSSSRPEMPMKVGFVKA</sequence>
<dbReference type="InterPro" id="IPR050121">
    <property type="entry name" value="Cytochrome_P450_monoxygenase"/>
</dbReference>
<evidence type="ECO:0008006" key="12">
    <source>
        <dbReference type="Google" id="ProtNLM"/>
    </source>
</evidence>
<evidence type="ECO:0000256" key="9">
    <source>
        <dbReference type="PIRSR" id="PIRSR602401-1"/>
    </source>
</evidence>
<evidence type="ECO:0000313" key="10">
    <source>
        <dbReference type="EMBL" id="TFY57863.1"/>
    </source>
</evidence>
<evidence type="ECO:0000256" key="5">
    <source>
        <dbReference type="ARBA" id="ARBA00022723"/>
    </source>
</evidence>
<keyword evidence="4 9" id="KW-0349">Heme</keyword>
<evidence type="ECO:0000313" key="11">
    <source>
        <dbReference type="Proteomes" id="UP000298390"/>
    </source>
</evidence>
<dbReference type="Pfam" id="PF00067">
    <property type="entry name" value="p450"/>
    <property type="match status" value="1"/>
</dbReference>
<keyword evidence="7 9" id="KW-0408">Iron</keyword>
<keyword evidence="8" id="KW-0503">Monooxygenase</keyword>
<comment type="caution">
    <text evidence="10">The sequence shown here is derived from an EMBL/GenBank/DDBJ whole genome shotgun (WGS) entry which is preliminary data.</text>
</comment>
<dbReference type="PRINTS" id="PR00385">
    <property type="entry name" value="P450"/>
</dbReference>
<dbReference type="InterPro" id="IPR036396">
    <property type="entry name" value="Cyt_P450_sf"/>
</dbReference>
<dbReference type="PRINTS" id="PR00463">
    <property type="entry name" value="EP450I"/>
</dbReference>
<name>A0A4Y9Y7V0_9APHY</name>
<dbReference type="InterPro" id="IPR002401">
    <property type="entry name" value="Cyt_P450_E_grp-I"/>
</dbReference>
<evidence type="ECO:0000256" key="8">
    <source>
        <dbReference type="ARBA" id="ARBA00023033"/>
    </source>
</evidence>
<keyword evidence="5 9" id="KW-0479">Metal-binding</keyword>
<dbReference type="EMBL" id="SEKV01000397">
    <property type="protein sequence ID" value="TFY57863.1"/>
    <property type="molecule type" value="Genomic_DNA"/>
</dbReference>
<evidence type="ECO:0000256" key="4">
    <source>
        <dbReference type="ARBA" id="ARBA00022617"/>
    </source>
</evidence>
<evidence type="ECO:0000256" key="2">
    <source>
        <dbReference type="ARBA" id="ARBA00005179"/>
    </source>
</evidence>
<evidence type="ECO:0000256" key="6">
    <source>
        <dbReference type="ARBA" id="ARBA00023002"/>
    </source>
</evidence>
<dbReference type="PANTHER" id="PTHR24305:SF166">
    <property type="entry name" value="CYTOCHROME P450 12A4, MITOCHONDRIAL-RELATED"/>
    <property type="match status" value="1"/>
</dbReference>
<protein>
    <recommendedName>
        <fullName evidence="12">Cytochrome P450</fullName>
    </recommendedName>
</protein>
<dbReference type="SUPFAM" id="SSF48264">
    <property type="entry name" value="Cytochrome P450"/>
    <property type="match status" value="1"/>
</dbReference>
<dbReference type="PANTHER" id="PTHR24305">
    <property type="entry name" value="CYTOCHROME P450"/>
    <property type="match status" value="1"/>
</dbReference>
<comment type="pathway">
    <text evidence="2">Secondary metabolite biosynthesis.</text>
</comment>
<comment type="similarity">
    <text evidence="3">Belongs to the cytochrome P450 family.</text>
</comment>
<keyword evidence="6" id="KW-0560">Oxidoreductase</keyword>
<dbReference type="GO" id="GO:0004497">
    <property type="term" value="F:monooxygenase activity"/>
    <property type="evidence" value="ECO:0007669"/>
    <property type="project" value="UniProtKB-KW"/>
</dbReference>
<proteinExistence type="inferred from homology"/>
<dbReference type="GO" id="GO:0005506">
    <property type="term" value="F:iron ion binding"/>
    <property type="evidence" value="ECO:0007669"/>
    <property type="project" value="InterPro"/>
</dbReference>
<dbReference type="Proteomes" id="UP000298390">
    <property type="component" value="Unassembled WGS sequence"/>
</dbReference>
<evidence type="ECO:0000256" key="1">
    <source>
        <dbReference type="ARBA" id="ARBA00001971"/>
    </source>
</evidence>
<dbReference type="AlphaFoldDB" id="A0A4Y9Y7V0"/>
<dbReference type="CDD" id="cd11069">
    <property type="entry name" value="CYP_FUM15-like"/>
    <property type="match status" value="1"/>
</dbReference>
<dbReference type="GO" id="GO:0020037">
    <property type="term" value="F:heme binding"/>
    <property type="evidence" value="ECO:0007669"/>
    <property type="project" value="InterPro"/>
</dbReference>
<comment type="cofactor">
    <cofactor evidence="1 9">
        <name>heme</name>
        <dbReference type="ChEBI" id="CHEBI:30413"/>
    </cofactor>
</comment>
<reference evidence="10 11" key="1">
    <citation type="submission" date="2019-01" db="EMBL/GenBank/DDBJ databases">
        <title>Genome sequencing of the rare red list fungi Fomitopsis rosea.</title>
        <authorList>
            <person name="Buettner E."/>
            <person name="Kellner H."/>
        </authorList>
    </citation>
    <scope>NUCLEOTIDE SEQUENCE [LARGE SCALE GENOMIC DNA]</scope>
    <source>
        <strain evidence="10 11">DSM 105464</strain>
    </source>
</reference>
<organism evidence="10 11">
    <name type="scientific">Rhodofomes roseus</name>
    <dbReference type="NCBI Taxonomy" id="34475"/>
    <lineage>
        <taxon>Eukaryota</taxon>
        <taxon>Fungi</taxon>
        <taxon>Dikarya</taxon>
        <taxon>Basidiomycota</taxon>
        <taxon>Agaricomycotina</taxon>
        <taxon>Agaricomycetes</taxon>
        <taxon>Polyporales</taxon>
        <taxon>Rhodofomes</taxon>
    </lineage>
</organism>
<feature type="binding site" description="axial binding residue" evidence="9">
    <location>
        <position position="487"/>
    </location>
    <ligand>
        <name>heme</name>
        <dbReference type="ChEBI" id="CHEBI:30413"/>
    </ligand>
    <ligandPart>
        <name>Fe</name>
        <dbReference type="ChEBI" id="CHEBI:18248"/>
    </ligandPart>
</feature>
<dbReference type="GO" id="GO:0016705">
    <property type="term" value="F:oxidoreductase activity, acting on paired donors, with incorporation or reduction of molecular oxygen"/>
    <property type="evidence" value="ECO:0007669"/>
    <property type="project" value="InterPro"/>
</dbReference>